<reference evidence="2 3" key="1">
    <citation type="submission" date="2019-06" db="EMBL/GenBank/DDBJ databases">
        <title>Sequencing the genomes of 1000 actinobacteria strains.</title>
        <authorList>
            <person name="Klenk H.-P."/>
        </authorList>
    </citation>
    <scope>NUCLEOTIDE SEQUENCE [LARGE SCALE GENOMIC DNA]</scope>
    <source>
        <strain evidence="2 3">DSM 19828</strain>
    </source>
</reference>
<dbReference type="InterPro" id="IPR051200">
    <property type="entry name" value="Host-pathogen_enzymatic-act"/>
</dbReference>
<dbReference type="InterPro" id="IPR019405">
    <property type="entry name" value="Lactonase_7-beta_prop"/>
</dbReference>
<protein>
    <submittedName>
        <fullName evidence="2">YVTN family beta-propeller protein</fullName>
    </submittedName>
</protein>
<dbReference type="Pfam" id="PF10282">
    <property type="entry name" value="Lactonase"/>
    <property type="match status" value="1"/>
</dbReference>
<gene>
    <name evidence="2" type="ORF">FB459_2227</name>
</gene>
<dbReference type="AlphaFoldDB" id="A0A542EHC3"/>
<feature type="compositionally biased region" description="Low complexity" evidence="1">
    <location>
        <begin position="1"/>
        <end position="33"/>
    </location>
</feature>
<comment type="caution">
    <text evidence="2">The sequence shown here is derived from an EMBL/GenBank/DDBJ whole genome shotgun (WGS) entry which is preliminary data.</text>
</comment>
<name>A0A542EHC3_9MICO</name>
<dbReference type="SUPFAM" id="SSF51004">
    <property type="entry name" value="C-terminal (heme d1) domain of cytochrome cd1-nitrite reductase"/>
    <property type="match status" value="1"/>
</dbReference>
<evidence type="ECO:0000256" key="1">
    <source>
        <dbReference type="SAM" id="MobiDB-lite"/>
    </source>
</evidence>
<proteinExistence type="predicted"/>
<dbReference type="PANTHER" id="PTHR47197">
    <property type="entry name" value="PROTEIN NIRF"/>
    <property type="match status" value="1"/>
</dbReference>
<dbReference type="InterPro" id="IPR015943">
    <property type="entry name" value="WD40/YVTN_repeat-like_dom_sf"/>
</dbReference>
<sequence>MLVASTSGCSLGSSSSAATSSRSSSGASTQSTAPRPTASTSNTPLASRMASDLTTMVETRTIGGAITPKSVVTSGHGLAVANNMMYSHSATFYDTRTGTLAATVADDVDLSTFGFPEFPGRTKGAPVEAAWSPDGRYAYVSNYVMSGPNHRDSAQDFCGPENGYVDSFVYRIDTQKSFAVDQVIRVGAVPKYLTVTPDGRTLLVNNWCSWTMSVIDLATGRQVKQIPLPKNPRGMVVLPDSKTAYVAAFSTPNIYRVDLDAGTYTLFAHVGQAARHITMSPDAKFLYVVSSRANHVTKVDRDTGVVLATTPTEREPRTMAISPDGKALYVVDHWANVAQKIRTSDMRVIQTVKTFANPIGVSYDSVTGTVWIANYSGRIQVFDDTSPAAAASSAAPDATN</sequence>
<dbReference type="PANTHER" id="PTHR47197:SF3">
    <property type="entry name" value="DIHYDRO-HEME D1 DEHYDROGENASE"/>
    <property type="match status" value="1"/>
</dbReference>
<feature type="region of interest" description="Disordered" evidence="1">
    <location>
        <begin position="1"/>
        <end position="50"/>
    </location>
</feature>
<dbReference type="Gene3D" id="2.130.10.10">
    <property type="entry name" value="YVTN repeat-like/Quinoprotein amine dehydrogenase"/>
    <property type="match status" value="2"/>
</dbReference>
<evidence type="ECO:0000313" key="2">
    <source>
        <dbReference type="EMBL" id="TQJ14725.1"/>
    </source>
</evidence>
<keyword evidence="3" id="KW-1185">Reference proteome</keyword>
<evidence type="ECO:0000313" key="3">
    <source>
        <dbReference type="Proteomes" id="UP000320806"/>
    </source>
</evidence>
<dbReference type="InterPro" id="IPR011048">
    <property type="entry name" value="Haem_d1_sf"/>
</dbReference>
<accession>A0A542EHC3</accession>
<dbReference type="EMBL" id="VFMO01000001">
    <property type="protein sequence ID" value="TQJ14725.1"/>
    <property type="molecule type" value="Genomic_DNA"/>
</dbReference>
<dbReference type="Proteomes" id="UP000320806">
    <property type="component" value="Unassembled WGS sequence"/>
</dbReference>
<organism evidence="2 3">
    <name type="scientific">Yimella lutea</name>
    <dbReference type="NCBI Taxonomy" id="587872"/>
    <lineage>
        <taxon>Bacteria</taxon>
        <taxon>Bacillati</taxon>
        <taxon>Actinomycetota</taxon>
        <taxon>Actinomycetes</taxon>
        <taxon>Micrococcales</taxon>
        <taxon>Dermacoccaceae</taxon>
        <taxon>Yimella</taxon>
    </lineage>
</organism>